<dbReference type="SUPFAM" id="SSF48452">
    <property type="entry name" value="TPR-like"/>
    <property type="match status" value="1"/>
</dbReference>
<dbReference type="Proteomes" id="UP000193920">
    <property type="component" value="Unassembled WGS sequence"/>
</dbReference>
<proteinExistence type="predicted"/>
<dbReference type="EMBL" id="MCOG01000181">
    <property type="protein sequence ID" value="ORY29184.1"/>
    <property type="molecule type" value="Genomic_DNA"/>
</dbReference>
<evidence type="ECO:0000256" key="1">
    <source>
        <dbReference type="SAM" id="MobiDB-lite"/>
    </source>
</evidence>
<dbReference type="OrthoDB" id="43460at2759"/>
<feature type="compositionally biased region" description="Low complexity" evidence="1">
    <location>
        <begin position="509"/>
        <end position="523"/>
    </location>
</feature>
<dbReference type="InterPro" id="IPR011990">
    <property type="entry name" value="TPR-like_helical_dom_sf"/>
</dbReference>
<sequence>MSNEEISKEQTPLPPIDNSNEDDVLNIEEFTVDNEKVLLPIYDIKIQEELDSKMAQGVDSFYSNDYEKAKEIFSRYKSDPLHMLGYGALDFMIALITFDKEKIAKSLKTLESIEQKASKQIDRINADEKKSGNNSGFLSKFKKKEKKIINAKLRANIIRAECNLLSAALYLFQENMISFVKAALCLKKVWSGYNSCWNEIKDDLEENKKIMDKHTFHGILFGIGSSKLLLSVLPPKVLSIISIFGITSDREQGMNLLNKCIEERNLYSSMALSAQLFYYSIFNSLAPATVSNDLEIGQKIIDKGLEMYPNSAIQLYFQGRFIRMIHNLETSTDAFIRGNEAQSYFPELNYLFQYELLLNVIFNQEWERGIEILNILIEKKYYSEIFFSFLAGLLYCMTNNIEKGKEYLKKSEDLYKSNQGKLIDIDQYCQNIIYRIKEDNYKDVEVAILEFMYFWDGIPCMDKRRLEMALQLRNNNNDNIKSNKQDSKNENDEDNVIEDSSPSKVKNCSSTTSLESKSTSKPSIEFDNFSSKNEIEKEYIYRLIIGSLYRELKCYEKSEDILKSIIHNKHHFSKKSYILPFANFELGLLYINTKDFIKAQKYFGKIKSYKGFFMEFRLDLKLQKANEYLKFLSEKKDEPSKNETIKSPYEIKENVSSNENIVENMSSKDEKQQI</sequence>
<feature type="region of interest" description="Disordered" evidence="1">
    <location>
        <begin position="477"/>
        <end position="524"/>
    </location>
</feature>
<gene>
    <name evidence="2" type="ORF">LY90DRAFT_673952</name>
</gene>
<feature type="region of interest" description="Disordered" evidence="1">
    <location>
        <begin position="1"/>
        <end position="20"/>
    </location>
</feature>
<dbReference type="Gene3D" id="1.25.40.10">
    <property type="entry name" value="Tetratricopeptide repeat domain"/>
    <property type="match status" value="1"/>
</dbReference>
<reference evidence="2 3" key="1">
    <citation type="submission" date="2016-08" db="EMBL/GenBank/DDBJ databases">
        <title>A Parts List for Fungal Cellulosomes Revealed by Comparative Genomics.</title>
        <authorList>
            <consortium name="DOE Joint Genome Institute"/>
            <person name="Haitjema C.H."/>
            <person name="Gilmore S.P."/>
            <person name="Henske J.K."/>
            <person name="Solomon K.V."/>
            <person name="De Groot R."/>
            <person name="Kuo A."/>
            <person name="Mondo S.J."/>
            <person name="Salamov A.A."/>
            <person name="Labutti K."/>
            <person name="Zhao Z."/>
            <person name="Chiniquy J."/>
            <person name="Barry K."/>
            <person name="Brewer H.M."/>
            <person name="Purvine S.O."/>
            <person name="Wright A.T."/>
            <person name="Boxma B."/>
            <person name="Van Alen T."/>
            <person name="Hackstein J.H."/>
            <person name="Baker S.E."/>
            <person name="Grigoriev I.V."/>
            <person name="O'Malley M.A."/>
        </authorList>
    </citation>
    <scope>NUCLEOTIDE SEQUENCE [LARGE SCALE GENOMIC DNA]</scope>
    <source>
        <strain evidence="2 3">G1</strain>
    </source>
</reference>
<evidence type="ECO:0000313" key="3">
    <source>
        <dbReference type="Proteomes" id="UP000193920"/>
    </source>
</evidence>
<dbReference type="PANTHER" id="PTHR31859:SF1">
    <property type="entry name" value="TETRATRICOPEPTIDE REPEAT PROTEIN 39C"/>
    <property type="match status" value="1"/>
</dbReference>
<feature type="compositionally biased region" description="Basic and acidic residues" evidence="1">
    <location>
        <begin position="481"/>
        <end position="490"/>
    </location>
</feature>
<comment type="caution">
    <text evidence="2">The sequence shown here is derived from an EMBL/GenBank/DDBJ whole genome shotgun (WGS) entry which is preliminary data.</text>
</comment>
<feature type="compositionally biased region" description="Polar residues" evidence="1">
    <location>
        <begin position="498"/>
        <end position="508"/>
    </location>
</feature>
<protein>
    <recommendedName>
        <fullName evidence="4">TPR-like protein</fullName>
    </recommendedName>
</protein>
<dbReference type="InterPro" id="IPR019412">
    <property type="entry name" value="IML2/TPR_39"/>
</dbReference>
<dbReference type="PANTHER" id="PTHR31859">
    <property type="entry name" value="TETRATRICOPEPTIDE REPEAT PROTEIN 39 FAMILY MEMBER"/>
    <property type="match status" value="1"/>
</dbReference>
<name>A0A1Y2B380_9FUNG</name>
<keyword evidence="3" id="KW-1185">Reference proteome</keyword>
<dbReference type="AlphaFoldDB" id="A0A1Y2B380"/>
<dbReference type="Pfam" id="PF10300">
    <property type="entry name" value="Iml2-TPR_39"/>
    <property type="match status" value="1"/>
</dbReference>
<organism evidence="2 3">
    <name type="scientific">Neocallimastix californiae</name>
    <dbReference type="NCBI Taxonomy" id="1754190"/>
    <lineage>
        <taxon>Eukaryota</taxon>
        <taxon>Fungi</taxon>
        <taxon>Fungi incertae sedis</taxon>
        <taxon>Chytridiomycota</taxon>
        <taxon>Chytridiomycota incertae sedis</taxon>
        <taxon>Neocallimastigomycetes</taxon>
        <taxon>Neocallimastigales</taxon>
        <taxon>Neocallimastigaceae</taxon>
        <taxon>Neocallimastix</taxon>
    </lineage>
</organism>
<accession>A0A1Y2B380</accession>
<evidence type="ECO:0008006" key="4">
    <source>
        <dbReference type="Google" id="ProtNLM"/>
    </source>
</evidence>
<evidence type="ECO:0000313" key="2">
    <source>
        <dbReference type="EMBL" id="ORY29184.1"/>
    </source>
</evidence>